<feature type="signal peptide" evidence="2">
    <location>
        <begin position="1"/>
        <end position="24"/>
    </location>
</feature>
<accession>A0A8B8B4K1</accession>
<gene>
    <name evidence="4" type="primary">LOC111107293</name>
</gene>
<evidence type="ECO:0000256" key="2">
    <source>
        <dbReference type="SAM" id="SignalP"/>
    </source>
</evidence>
<dbReference type="RefSeq" id="XP_022298141.1">
    <property type="nucleotide sequence ID" value="XM_022442433.1"/>
</dbReference>
<dbReference type="AlphaFoldDB" id="A0A8B8B4K1"/>
<protein>
    <submittedName>
        <fullName evidence="4">Uncharacterized protein LOC111107293</fullName>
    </submittedName>
</protein>
<feature type="chain" id="PRO_5033983106" evidence="2">
    <location>
        <begin position="25"/>
        <end position="240"/>
    </location>
</feature>
<keyword evidence="1" id="KW-0812">Transmembrane</keyword>
<dbReference type="KEGG" id="cvn:111107293"/>
<keyword evidence="2" id="KW-0732">Signal</keyword>
<feature type="transmembrane region" description="Helical" evidence="1">
    <location>
        <begin position="174"/>
        <end position="196"/>
    </location>
</feature>
<evidence type="ECO:0000313" key="3">
    <source>
        <dbReference type="Proteomes" id="UP000694844"/>
    </source>
</evidence>
<dbReference type="GeneID" id="111107293"/>
<evidence type="ECO:0000256" key="1">
    <source>
        <dbReference type="SAM" id="Phobius"/>
    </source>
</evidence>
<keyword evidence="1" id="KW-1133">Transmembrane helix</keyword>
<evidence type="ECO:0000313" key="4">
    <source>
        <dbReference type="RefSeq" id="XP_022298141.1"/>
    </source>
</evidence>
<reference evidence="4" key="1">
    <citation type="submission" date="2025-08" db="UniProtKB">
        <authorList>
            <consortium name="RefSeq"/>
        </authorList>
    </citation>
    <scope>IDENTIFICATION</scope>
    <source>
        <tissue evidence="4">Whole sample</tissue>
    </source>
</reference>
<keyword evidence="3" id="KW-1185">Reference proteome</keyword>
<proteinExistence type="predicted"/>
<dbReference type="Proteomes" id="UP000694844">
    <property type="component" value="Chromosome 8"/>
</dbReference>
<organism evidence="3 4">
    <name type="scientific">Crassostrea virginica</name>
    <name type="common">Eastern oyster</name>
    <dbReference type="NCBI Taxonomy" id="6565"/>
    <lineage>
        <taxon>Eukaryota</taxon>
        <taxon>Metazoa</taxon>
        <taxon>Spiralia</taxon>
        <taxon>Lophotrochozoa</taxon>
        <taxon>Mollusca</taxon>
        <taxon>Bivalvia</taxon>
        <taxon>Autobranchia</taxon>
        <taxon>Pteriomorphia</taxon>
        <taxon>Ostreida</taxon>
        <taxon>Ostreoidea</taxon>
        <taxon>Ostreidae</taxon>
        <taxon>Crassostrea</taxon>
    </lineage>
</organism>
<sequence>MDVAALGFVVFGIFTVLHVPQIQCKENTTYEVGKDCSVPENTKYVITNSTFLIEYNGSNVSSSCNRLKFMSGESTWRENTVCFTPLYFNDPECSLRLEYSSTVYDLYKSDLVVTCTEYSNMTYCFQAHAFSVRVIQRNGTLPSSARLRIIVNIWNNQTYDADPNVIVCFVSNPYPLMVICIVVGCCVLILLILVPLSRYLCKEKRSRGEIISRNPGNPAPKYRLDLCKEKSLTSWNILRT</sequence>
<keyword evidence="1" id="KW-0472">Membrane</keyword>
<name>A0A8B8B4K1_CRAVI</name>